<accession>A0ABY0IK54</accession>
<keyword evidence="5" id="KW-0143">Chaperone</keyword>
<sequence>MFNQGVRAYAQVKVETAVSTANPVQLVVLLYEGAISAIASAKGEMERRNIAQKAQFINKAIDIIEGLRNALEFSQGGDIAVSLNDLYLYMVQRLSTANLKNDPAILDEVTALLRELLGAWEVLAKGTADGIDDDSTAPNDGNVLTKA</sequence>
<keyword evidence="7" id="KW-0282">Flagellum</keyword>
<evidence type="ECO:0000256" key="4">
    <source>
        <dbReference type="ARBA" id="ARBA00022795"/>
    </source>
</evidence>
<dbReference type="PANTHER" id="PTHR34773">
    <property type="entry name" value="FLAGELLAR SECRETION CHAPERONE FLIS"/>
    <property type="match status" value="1"/>
</dbReference>
<dbReference type="PIRSF" id="PIRSF039090">
    <property type="entry name" value="Flis"/>
    <property type="match status" value="1"/>
</dbReference>
<proteinExistence type="inferred from homology"/>
<dbReference type="CDD" id="cd16098">
    <property type="entry name" value="FliS"/>
    <property type="match status" value="1"/>
</dbReference>
<evidence type="ECO:0000256" key="2">
    <source>
        <dbReference type="ARBA" id="ARBA00008787"/>
    </source>
</evidence>
<comment type="similarity">
    <text evidence="2 6">Belongs to the FliS family.</text>
</comment>
<dbReference type="Gene3D" id="1.20.120.340">
    <property type="entry name" value="Flagellar protein FliS"/>
    <property type="match status" value="1"/>
</dbReference>
<dbReference type="Pfam" id="PF02561">
    <property type="entry name" value="FliS"/>
    <property type="match status" value="1"/>
</dbReference>
<dbReference type="NCBIfam" id="TIGR00208">
    <property type="entry name" value="fliS"/>
    <property type="match status" value="1"/>
</dbReference>
<keyword evidence="8" id="KW-1185">Reference proteome</keyword>
<keyword evidence="7" id="KW-0969">Cilium</keyword>
<reference evidence="7 8" key="1">
    <citation type="submission" date="2019-02" db="EMBL/GenBank/DDBJ databases">
        <title>Genomic Encyclopedia of Type Strains, Phase IV (KMG-IV): sequencing the most valuable type-strain genomes for metagenomic binning, comparative biology and taxonomic classification.</title>
        <authorList>
            <person name="Goeker M."/>
        </authorList>
    </citation>
    <scope>NUCLEOTIDE SEQUENCE [LARGE SCALE GENOMIC DNA]</scope>
    <source>
        <strain evidence="7 8">DSM 21223</strain>
    </source>
</reference>
<evidence type="ECO:0000256" key="1">
    <source>
        <dbReference type="ARBA" id="ARBA00004514"/>
    </source>
</evidence>
<dbReference type="InterPro" id="IPR036584">
    <property type="entry name" value="FliS_sf"/>
</dbReference>
<keyword evidence="4 6" id="KW-1005">Bacterial flagellum biogenesis</keyword>
<dbReference type="PANTHER" id="PTHR34773:SF1">
    <property type="entry name" value="FLAGELLAR SECRETION CHAPERONE FLIS"/>
    <property type="match status" value="1"/>
</dbReference>
<comment type="caution">
    <text evidence="7">The sequence shown here is derived from an EMBL/GenBank/DDBJ whole genome shotgun (WGS) entry which is preliminary data.</text>
</comment>
<keyword evidence="3 6" id="KW-0963">Cytoplasm</keyword>
<dbReference type="EMBL" id="SHKM01000004">
    <property type="protein sequence ID" value="RZT75566.1"/>
    <property type="molecule type" value="Genomic_DNA"/>
</dbReference>
<evidence type="ECO:0000313" key="7">
    <source>
        <dbReference type="EMBL" id="RZT75566.1"/>
    </source>
</evidence>
<evidence type="ECO:0000313" key="8">
    <source>
        <dbReference type="Proteomes" id="UP000292136"/>
    </source>
</evidence>
<name>A0ABY0IK54_9RHOO</name>
<dbReference type="SUPFAM" id="SSF101116">
    <property type="entry name" value="Flagellar export chaperone FliS"/>
    <property type="match status" value="1"/>
</dbReference>
<evidence type="ECO:0000256" key="3">
    <source>
        <dbReference type="ARBA" id="ARBA00022490"/>
    </source>
</evidence>
<evidence type="ECO:0000256" key="5">
    <source>
        <dbReference type="ARBA" id="ARBA00023186"/>
    </source>
</evidence>
<protein>
    <recommendedName>
        <fullName evidence="6">Flagellar secretion chaperone FliS</fullName>
    </recommendedName>
</protein>
<dbReference type="RefSeq" id="WP_014236864.1">
    <property type="nucleotide sequence ID" value="NZ_SHKM01000004.1"/>
</dbReference>
<gene>
    <name evidence="7" type="ORF">EV678_3169</name>
</gene>
<dbReference type="Proteomes" id="UP000292136">
    <property type="component" value="Unassembled WGS sequence"/>
</dbReference>
<comment type="subcellular location">
    <subcellularLocation>
        <location evidence="1 6">Cytoplasm</location>
        <location evidence="1 6">Cytosol</location>
    </subcellularLocation>
</comment>
<keyword evidence="7" id="KW-0966">Cell projection</keyword>
<organism evidence="7 8">
    <name type="scientific">Azospira oryzae</name>
    <dbReference type="NCBI Taxonomy" id="146939"/>
    <lineage>
        <taxon>Bacteria</taxon>
        <taxon>Pseudomonadati</taxon>
        <taxon>Pseudomonadota</taxon>
        <taxon>Betaproteobacteria</taxon>
        <taxon>Rhodocyclales</taxon>
        <taxon>Rhodocyclaceae</taxon>
        <taxon>Azospira</taxon>
    </lineage>
</organism>
<evidence type="ECO:0000256" key="6">
    <source>
        <dbReference type="PIRNR" id="PIRNR039090"/>
    </source>
</evidence>
<dbReference type="InterPro" id="IPR003713">
    <property type="entry name" value="FliS"/>
</dbReference>